<sequence>MVFTKYQEYAMRPAVSTGLQALAFGVSLLAAGAAQAGDELAVSGFATLGVGKALSGVTADYYSFHCPCYIANYPDVGIYEKSWSLKPDSRAGVQATYRLSDKFSLTGQVTGHAANDMKPTVDWAYATWNLSDTLTLQAGRKRLPLFGYSDFFQVGYAYPWIRPPGDLYGWQIVAYNGANLQYRGTLGSVSVSANAWVGTETDKDNRMLGLVYYGDKTEETWKGIMGAYVEFGTDWGSLRLVAMRNKVDRWLGSGATRTVNKADVKQQFYGITFNVDKDDWVLRSEINRFERPDSPKDIYNVYFLGVGRRFGDWLPMLTYSRFTEDYKDDPTQNEKHNTWSATLRWDFRSDMALKLQYDIFKDRSAFTFVGDSKALAISLDYLF</sequence>
<dbReference type="EMBL" id="JAVXZY010000010">
    <property type="protein sequence ID" value="MDT9001672.1"/>
    <property type="molecule type" value="Genomic_DNA"/>
</dbReference>
<comment type="caution">
    <text evidence="2">The sequence shown here is derived from an EMBL/GenBank/DDBJ whole genome shotgun (WGS) entry which is preliminary data.</text>
</comment>
<keyword evidence="3" id="KW-1185">Reference proteome</keyword>
<keyword evidence="1" id="KW-0732">Signal</keyword>
<evidence type="ECO:0000256" key="1">
    <source>
        <dbReference type="SAM" id="SignalP"/>
    </source>
</evidence>
<name>A0ABU3PHU0_9BURK</name>
<dbReference type="SUPFAM" id="SSF56935">
    <property type="entry name" value="Porins"/>
    <property type="match status" value="1"/>
</dbReference>
<evidence type="ECO:0008006" key="4">
    <source>
        <dbReference type="Google" id="ProtNLM"/>
    </source>
</evidence>
<feature type="signal peptide" evidence="1">
    <location>
        <begin position="1"/>
        <end position="36"/>
    </location>
</feature>
<dbReference type="InterPro" id="IPR023614">
    <property type="entry name" value="Porin_dom_sf"/>
</dbReference>
<accession>A0ABU3PHU0</accession>
<reference evidence="2" key="1">
    <citation type="submission" date="2023-09" db="EMBL/GenBank/DDBJ databases">
        <title>Paucibacter sp. APW11 Genome sequencing and assembly.</title>
        <authorList>
            <person name="Kim I."/>
        </authorList>
    </citation>
    <scope>NUCLEOTIDE SEQUENCE</scope>
    <source>
        <strain evidence="2">APW11</strain>
    </source>
</reference>
<feature type="chain" id="PRO_5046865505" description="Porin" evidence="1">
    <location>
        <begin position="37"/>
        <end position="383"/>
    </location>
</feature>
<gene>
    <name evidence="2" type="ORF">RQP53_20515</name>
</gene>
<proteinExistence type="predicted"/>
<protein>
    <recommendedName>
        <fullName evidence="4">Porin</fullName>
    </recommendedName>
</protein>
<organism evidence="2 3">
    <name type="scientific">Roseateles aquae</name>
    <dbReference type="NCBI Taxonomy" id="3077235"/>
    <lineage>
        <taxon>Bacteria</taxon>
        <taxon>Pseudomonadati</taxon>
        <taxon>Pseudomonadota</taxon>
        <taxon>Betaproteobacteria</taxon>
        <taxon>Burkholderiales</taxon>
        <taxon>Sphaerotilaceae</taxon>
        <taxon>Roseateles</taxon>
    </lineage>
</organism>
<dbReference type="Proteomes" id="UP001246372">
    <property type="component" value="Unassembled WGS sequence"/>
</dbReference>
<evidence type="ECO:0000313" key="3">
    <source>
        <dbReference type="Proteomes" id="UP001246372"/>
    </source>
</evidence>
<evidence type="ECO:0000313" key="2">
    <source>
        <dbReference type="EMBL" id="MDT9001672.1"/>
    </source>
</evidence>
<dbReference type="Gene3D" id="2.40.160.10">
    <property type="entry name" value="Porin"/>
    <property type="match status" value="1"/>
</dbReference>